<comment type="caution">
    <text evidence="7">The sequence shown here is derived from an EMBL/GenBank/DDBJ whole genome shotgun (WGS) entry which is preliminary data.</text>
</comment>
<dbReference type="InterPro" id="IPR000909">
    <property type="entry name" value="PLipase_C_PInositol-sp_X_dom"/>
</dbReference>
<evidence type="ECO:0000259" key="6">
    <source>
        <dbReference type="Pfam" id="PF00388"/>
    </source>
</evidence>
<dbReference type="EC" id="4.6.1.13" evidence="2"/>
<dbReference type="InterPro" id="IPR017946">
    <property type="entry name" value="PLC-like_Pdiesterase_TIM-brl"/>
</dbReference>
<dbReference type="Pfam" id="PF00388">
    <property type="entry name" value="PI-PLC-X"/>
    <property type="match status" value="1"/>
</dbReference>
<dbReference type="EMBL" id="JAOZEW010000008">
    <property type="protein sequence ID" value="MCV9927891.1"/>
    <property type="molecule type" value="Genomic_DNA"/>
</dbReference>
<dbReference type="PROSITE" id="PS50007">
    <property type="entry name" value="PIPLC_X_DOMAIN"/>
    <property type="match status" value="1"/>
</dbReference>
<comment type="catalytic activity">
    <reaction evidence="1">
        <text>a 1,2-diacyl-sn-glycero-3-phospho-(1D-myo-inositol) = 1D-myo-inositol 1,2-cyclic phosphate + a 1,2-diacyl-sn-glycerol</text>
        <dbReference type="Rhea" id="RHEA:17093"/>
        <dbReference type="ChEBI" id="CHEBI:17815"/>
        <dbReference type="ChEBI" id="CHEBI:57880"/>
        <dbReference type="ChEBI" id="CHEBI:58484"/>
        <dbReference type="EC" id="4.6.1.13"/>
    </reaction>
</comment>
<dbReference type="Gene3D" id="2.60.270.50">
    <property type="match status" value="1"/>
</dbReference>
<dbReference type="InterPro" id="IPR051057">
    <property type="entry name" value="PI-PLC_domain"/>
</dbReference>
<accession>A0A9X2ZFL9</accession>
<dbReference type="GO" id="GO:0008081">
    <property type="term" value="F:phosphoric diester hydrolase activity"/>
    <property type="evidence" value="ECO:0007669"/>
    <property type="project" value="InterPro"/>
</dbReference>
<feature type="domain" description="Phosphatidylinositol-specific phospholipase C X" evidence="6">
    <location>
        <begin position="148"/>
        <end position="289"/>
    </location>
</feature>
<evidence type="ECO:0000256" key="5">
    <source>
        <dbReference type="ARBA" id="ARBA00030782"/>
    </source>
</evidence>
<evidence type="ECO:0000313" key="7">
    <source>
        <dbReference type="EMBL" id="MCV9927891.1"/>
    </source>
</evidence>
<proteinExistence type="predicted"/>
<keyword evidence="8" id="KW-1185">Reference proteome</keyword>
<evidence type="ECO:0000256" key="2">
    <source>
        <dbReference type="ARBA" id="ARBA00012581"/>
    </source>
</evidence>
<sequence>MTRRMTITVVNTNVDEKWIRDADHLEHGKWMDGGPPASISQNGKTIVKSEKQTGAAYGTTGWIRFVSNTHPGSTMTITWNKPYGKDATTCIVDMNSVKYTAKVENKDFQTSEAWCDVVISVNQTPVIDTKNWMSKIPKTTTIDNIIMPGSHDAGMSELHHCSIGATDSNTQTQQLDIKGQLEAGSRYFDIRVDYDHNELITYHRIEVIGLGCSGQLLKTVLNQATEFLKHNKTETAILKFSHIRDNSEDTKKRINDMLLSSEFKDHLYKSSDVNLAKIKLGDAAEKIIVVFDYNEGVDPAKGFFRFHDGFVDKVCSFRGKNVTVCDLYSKTDSYSEMAADQIAKWDKYAGFGKDYLFLLSWTLTAGAGGSIRDLARVANENLPNVLANQITVLKKGKPNIVYIDFVNVATTRAIIAYNF</sequence>
<evidence type="ECO:0000256" key="3">
    <source>
        <dbReference type="ARBA" id="ARBA00019758"/>
    </source>
</evidence>
<dbReference type="Proteomes" id="UP001151079">
    <property type="component" value="Unassembled WGS sequence"/>
</dbReference>
<name>A0A9X2ZFL9_9FLAO</name>
<protein>
    <recommendedName>
        <fullName evidence="3">1-phosphatidylinositol phosphodiesterase</fullName>
        <ecNumber evidence="2">4.6.1.13</ecNumber>
    </recommendedName>
    <alternativeName>
        <fullName evidence="4">Phosphatidylinositol diacylglycerol-lyase</fullName>
    </alternativeName>
    <alternativeName>
        <fullName evidence="5">Phosphatidylinositol-specific phospholipase C</fullName>
    </alternativeName>
</protein>
<dbReference type="Gene3D" id="3.20.20.190">
    <property type="entry name" value="Phosphatidylinositol (PI) phosphodiesterase"/>
    <property type="match status" value="1"/>
</dbReference>
<organism evidence="7 8">
    <name type="scientific">Flavobacterium shii</name>
    <dbReference type="NCBI Taxonomy" id="2987687"/>
    <lineage>
        <taxon>Bacteria</taxon>
        <taxon>Pseudomonadati</taxon>
        <taxon>Bacteroidota</taxon>
        <taxon>Flavobacteriia</taxon>
        <taxon>Flavobacteriales</taxon>
        <taxon>Flavobacteriaceae</taxon>
        <taxon>Flavobacterium</taxon>
    </lineage>
</organism>
<dbReference type="GO" id="GO:0006629">
    <property type="term" value="P:lipid metabolic process"/>
    <property type="evidence" value="ECO:0007669"/>
    <property type="project" value="InterPro"/>
</dbReference>
<evidence type="ECO:0000256" key="1">
    <source>
        <dbReference type="ARBA" id="ARBA00001316"/>
    </source>
</evidence>
<dbReference type="GO" id="GO:0004436">
    <property type="term" value="F:phosphatidylinositol diacylglycerol-lyase activity"/>
    <property type="evidence" value="ECO:0007669"/>
    <property type="project" value="UniProtKB-EC"/>
</dbReference>
<dbReference type="RefSeq" id="WP_264206023.1">
    <property type="nucleotide sequence ID" value="NZ_JAOZEW010000008.1"/>
</dbReference>
<gene>
    <name evidence="7" type="ORF">OIU83_09520</name>
</gene>
<evidence type="ECO:0000313" key="8">
    <source>
        <dbReference type="Proteomes" id="UP001151079"/>
    </source>
</evidence>
<dbReference type="SUPFAM" id="SSF51695">
    <property type="entry name" value="PLC-like phosphodiesterases"/>
    <property type="match status" value="1"/>
</dbReference>
<dbReference type="PANTHER" id="PTHR13593:SF143">
    <property type="entry name" value="PHOSPHATIDYLINOSITOL-SPECIFIC PHOSPHOLIPASE C X DOMAIN-CONTAINING PROTEIN"/>
    <property type="match status" value="1"/>
</dbReference>
<reference evidence="7" key="1">
    <citation type="submission" date="2022-10" db="EMBL/GenBank/DDBJ databases">
        <title>Two novel species of Flavobacterium.</title>
        <authorList>
            <person name="Liu Q."/>
            <person name="Xin Y.-H."/>
        </authorList>
    </citation>
    <scope>NUCLEOTIDE SEQUENCE</scope>
    <source>
        <strain evidence="7">LS1R49</strain>
    </source>
</reference>
<dbReference type="PANTHER" id="PTHR13593">
    <property type="match status" value="1"/>
</dbReference>
<dbReference type="AlphaFoldDB" id="A0A9X2ZFL9"/>
<evidence type="ECO:0000256" key="4">
    <source>
        <dbReference type="ARBA" id="ARBA00030474"/>
    </source>
</evidence>